<keyword evidence="3" id="KW-1185">Reference proteome</keyword>
<evidence type="ECO:0000313" key="2">
    <source>
        <dbReference type="EMBL" id="TRZ06519.1"/>
    </source>
</evidence>
<dbReference type="PROSITE" id="PS50835">
    <property type="entry name" value="IG_LIKE"/>
    <property type="match status" value="1"/>
</dbReference>
<name>A0A8K1FUV8_9PASS</name>
<comment type="caution">
    <text evidence="2">The sequence shown here is derived from an EMBL/GenBank/DDBJ whole genome shotgun (WGS) entry which is preliminary data.</text>
</comment>
<organism evidence="2 3">
    <name type="scientific">Zosterops borbonicus</name>
    <dbReference type="NCBI Taxonomy" id="364589"/>
    <lineage>
        <taxon>Eukaryota</taxon>
        <taxon>Metazoa</taxon>
        <taxon>Chordata</taxon>
        <taxon>Craniata</taxon>
        <taxon>Vertebrata</taxon>
        <taxon>Euteleostomi</taxon>
        <taxon>Archelosauria</taxon>
        <taxon>Archosauria</taxon>
        <taxon>Dinosauria</taxon>
        <taxon>Saurischia</taxon>
        <taxon>Theropoda</taxon>
        <taxon>Coelurosauria</taxon>
        <taxon>Aves</taxon>
        <taxon>Neognathae</taxon>
        <taxon>Neoaves</taxon>
        <taxon>Telluraves</taxon>
        <taxon>Australaves</taxon>
        <taxon>Passeriformes</taxon>
        <taxon>Sylvioidea</taxon>
        <taxon>Zosteropidae</taxon>
        <taxon>Zosterops</taxon>
    </lineage>
</organism>
<dbReference type="EMBL" id="SWJQ01002427">
    <property type="protein sequence ID" value="TRZ06519.1"/>
    <property type="molecule type" value="Genomic_DNA"/>
</dbReference>
<dbReference type="Gene3D" id="2.60.40.10">
    <property type="entry name" value="Immunoglobulins"/>
    <property type="match status" value="1"/>
</dbReference>
<dbReference type="Proteomes" id="UP000796761">
    <property type="component" value="Unassembled WGS sequence"/>
</dbReference>
<dbReference type="OrthoDB" id="8741746at2759"/>
<sequence>MTFRSNNTDTGGRELTEPTVTCETQDCLDRICRLSLRCSVTGDGFGNVSYTWKGWGYLWDERPVVLTVVDKSSLDELDPLRCMAQNTVSSRSVTVTTPEGLCPGSWPARTARMARLASCLAEISATALLGLQDSLQAVTCLGPVPGPASDQFRPGLRRTLSAPEPITDLLRPEPGPVLDEHGSGSGWSISALPWATDALRPEAGLVLDKHRPGLG</sequence>
<gene>
    <name evidence="2" type="ORF">HGM15179_020588</name>
</gene>
<proteinExistence type="predicted"/>
<accession>A0A8K1FUV8</accession>
<evidence type="ECO:0000313" key="3">
    <source>
        <dbReference type="Proteomes" id="UP000796761"/>
    </source>
</evidence>
<dbReference type="InterPro" id="IPR007110">
    <property type="entry name" value="Ig-like_dom"/>
</dbReference>
<protein>
    <recommendedName>
        <fullName evidence="1">Ig-like domain-containing protein</fullName>
    </recommendedName>
</protein>
<evidence type="ECO:0000259" key="1">
    <source>
        <dbReference type="PROSITE" id="PS50835"/>
    </source>
</evidence>
<feature type="domain" description="Ig-like" evidence="1">
    <location>
        <begin position="18"/>
        <end position="94"/>
    </location>
</feature>
<reference evidence="2" key="1">
    <citation type="submission" date="2019-04" db="EMBL/GenBank/DDBJ databases">
        <title>Genome assembly of Zosterops borbonicus 15179.</title>
        <authorList>
            <person name="Leroy T."/>
            <person name="Anselmetti Y."/>
            <person name="Tilak M.-K."/>
            <person name="Nabholz B."/>
        </authorList>
    </citation>
    <scope>NUCLEOTIDE SEQUENCE</scope>
    <source>
        <strain evidence="2">HGM_15179</strain>
        <tissue evidence="2">Muscle</tissue>
    </source>
</reference>
<dbReference type="AlphaFoldDB" id="A0A8K1FUV8"/>
<dbReference type="InterPro" id="IPR013783">
    <property type="entry name" value="Ig-like_fold"/>
</dbReference>